<evidence type="ECO:0000313" key="3">
    <source>
        <dbReference type="Proteomes" id="UP001152562"/>
    </source>
</evidence>
<name>A0A9P0TCX3_PIEBR</name>
<evidence type="ECO:0000256" key="1">
    <source>
        <dbReference type="SAM" id="MobiDB-lite"/>
    </source>
</evidence>
<sequence>MEKPPRQPMGTLTVVMPTGKNEGNDLCRSGVLSAHQMAPAGQPPQTIEWRGGATPTGARRTATDYC</sequence>
<dbReference type="EMBL" id="CALOZG010000008">
    <property type="protein sequence ID" value="CAH4029296.1"/>
    <property type="molecule type" value="Genomic_DNA"/>
</dbReference>
<keyword evidence="3" id="KW-1185">Reference proteome</keyword>
<dbReference type="Proteomes" id="UP001152562">
    <property type="component" value="Unassembled WGS sequence"/>
</dbReference>
<reference evidence="2" key="1">
    <citation type="submission" date="2022-05" db="EMBL/GenBank/DDBJ databases">
        <authorList>
            <person name="Okamura Y."/>
        </authorList>
    </citation>
    <scope>NUCLEOTIDE SEQUENCE</scope>
</reference>
<accession>A0A9P0TCX3</accession>
<feature type="region of interest" description="Disordered" evidence="1">
    <location>
        <begin position="37"/>
        <end position="66"/>
    </location>
</feature>
<feature type="compositionally biased region" description="Low complexity" evidence="1">
    <location>
        <begin position="50"/>
        <end position="60"/>
    </location>
</feature>
<protein>
    <submittedName>
        <fullName evidence="2">Uncharacterized protein</fullName>
    </submittedName>
</protein>
<dbReference type="AlphaFoldDB" id="A0A9P0TCX3"/>
<gene>
    <name evidence="2" type="ORF">PIBRA_LOCUS6057</name>
</gene>
<proteinExistence type="predicted"/>
<evidence type="ECO:0000313" key="2">
    <source>
        <dbReference type="EMBL" id="CAH4029296.1"/>
    </source>
</evidence>
<organism evidence="2 3">
    <name type="scientific">Pieris brassicae</name>
    <name type="common">White butterfly</name>
    <name type="synonym">Large white butterfly</name>
    <dbReference type="NCBI Taxonomy" id="7116"/>
    <lineage>
        <taxon>Eukaryota</taxon>
        <taxon>Metazoa</taxon>
        <taxon>Ecdysozoa</taxon>
        <taxon>Arthropoda</taxon>
        <taxon>Hexapoda</taxon>
        <taxon>Insecta</taxon>
        <taxon>Pterygota</taxon>
        <taxon>Neoptera</taxon>
        <taxon>Endopterygota</taxon>
        <taxon>Lepidoptera</taxon>
        <taxon>Glossata</taxon>
        <taxon>Ditrysia</taxon>
        <taxon>Papilionoidea</taxon>
        <taxon>Pieridae</taxon>
        <taxon>Pierinae</taxon>
        <taxon>Pieris</taxon>
    </lineage>
</organism>
<comment type="caution">
    <text evidence="2">The sequence shown here is derived from an EMBL/GenBank/DDBJ whole genome shotgun (WGS) entry which is preliminary data.</text>
</comment>